<keyword evidence="6" id="KW-1185">Reference proteome</keyword>
<dbReference type="SUPFAM" id="SSF46785">
    <property type="entry name" value="Winged helix' DNA-binding domain"/>
    <property type="match status" value="1"/>
</dbReference>
<evidence type="ECO:0000259" key="4">
    <source>
        <dbReference type="PROSITE" id="PS50995"/>
    </source>
</evidence>
<dbReference type="EMBL" id="VCIW01000002">
    <property type="protein sequence ID" value="TLS53696.1"/>
    <property type="molecule type" value="Genomic_DNA"/>
</dbReference>
<name>A0A5R9GGY2_9BACL</name>
<dbReference type="PROSITE" id="PS01117">
    <property type="entry name" value="HTH_MARR_1"/>
    <property type="match status" value="1"/>
</dbReference>
<accession>A0A5R9GGY2</accession>
<dbReference type="GO" id="GO:0003677">
    <property type="term" value="F:DNA binding"/>
    <property type="evidence" value="ECO:0007669"/>
    <property type="project" value="UniProtKB-KW"/>
</dbReference>
<evidence type="ECO:0000256" key="2">
    <source>
        <dbReference type="ARBA" id="ARBA00023125"/>
    </source>
</evidence>
<dbReference type="InterPro" id="IPR036390">
    <property type="entry name" value="WH_DNA-bd_sf"/>
</dbReference>
<reference evidence="5 6" key="1">
    <citation type="submission" date="2019-05" db="EMBL/GenBank/DDBJ databases">
        <authorList>
            <person name="Narsing Rao M.P."/>
            <person name="Li W.J."/>
        </authorList>
    </citation>
    <scope>NUCLEOTIDE SEQUENCE [LARGE SCALE GENOMIC DNA]</scope>
    <source>
        <strain evidence="5 6">SYSU_K30003</strain>
    </source>
</reference>
<keyword evidence="2" id="KW-0238">DNA-binding</keyword>
<feature type="domain" description="HTH marR-type" evidence="4">
    <location>
        <begin position="6"/>
        <end position="141"/>
    </location>
</feature>
<dbReference type="Proteomes" id="UP000309676">
    <property type="component" value="Unassembled WGS sequence"/>
</dbReference>
<evidence type="ECO:0000313" key="5">
    <source>
        <dbReference type="EMBL" id="TLS53696.1"/>
    </source>
</evidence>
<dbReference type="InterPro" id="IPR036388">
    <property type="entry name" value="WH-like_DNA-bd_sf"/>
</dbReference>
<dbReference type="Gene3D" id="1.10.10.10">
    <property type="entry name" value="Winged helix-like DNA-binding domain superfamily/Winged helix DNA-binding domain"/>
    <property type="match status" value="1"/>
</dbReference>
<dbReference type="InterPro" id="IPR039422">
    <property type="entry name" value="MarR/SlyA-like"/>
</dbReference>
<keyword evidence="1" id="KW-0805">Transcription regulation</keyword>
<comment type="caution">
    <text evidence="5">The sequence shown here is derived from an EMBL/GenBank/DDBJ whole genome shotgun (WGS) entry which is preliminary data.</text>
</comment>
<evidence type="ECO:0000256" key="1">
    <source>
        <dbReference type="ARBA" id="ARBA00023015"/>
    </source>
</evidence>
<dbReference type="PANTHER" id="PTHR33164">
    <property type="entry name" value="TRANSCRIPTIONAL REGULATOR, MARR FAMILY"/>
    <property type="match status" value="1"/>
</dbReference>
<evidence type="ECO:0000313" key="6">
    <source>
        <dbReference type="Proteomes" id="UP000309676"/>
    </source>
</evidence>
<dbReference type="RefSeq" id="WP_138193013.1">
    <property type="nucleotide sequence ID" value="NZ_VCIW01000002.1"/>
</dbReference>
<dbReference type="InterPro" id="IPR011991">
    <property type="entry name" value="ArsR-like_HTH"/>
</dbReference>
<sequence length="154" mass="17671">MPSKEDRERVQLLFQSFRNVNIAFHRMLVKAATPHGVTPVQVLVMRVLSERPRIGLAELAQRIQIGNSTASGIVDRMEKAGLVVRERGTEDRRSIVLSLTERGVDVWRKTDSRRMELLEPLLALPTEDIEHLVRINERITEIFNTYGEDTPQDE</sequence>
<dbReference type="InterPro" id="IPR000835">
    <property type="entry name" value="HTH_MarR-typ"/>
</dbReference>
<dbReference type="GO" id="GO:0003700">
    <property type="term" value="F:DNA-binding transcription factor activity"/>
    <property type="evidence" value="ECO:0007669"/>
    <property type="project" value="InterPro"/>
</dbReference>
<protein>
    <submittedName>
        <fullName evidence="5">MarR family transcriptional regulator</fullName>
    </submittedName>
</protein>
<dbReference type="PANTHER" id="PTHR33164:SF43">
    <property type="entry name" value="HTH-TYPE TRANSCRIPTIONAL REPRESSOR YETL"/>
    <property type="match status" value="1"/>
</dbReference>
<dbReference type="Pfam" id="PF01047">
    <property type="entry name" value="MarR"/>
    <property type="match status" value="1"/>
</dbReference>
<dbReference type="PROSITE" id="PS50995">
    <property type="entry name" value="HTH_MARR_2"/>
    <property type="match status" value="1"/>
</dbReference>
<dbReference type="SMART" id="SM00347">
    <property type="entry name" value="HTH_MARR"/>
    <property type="match status" value="1"/>
</dbReference>
<gene>
    <name evidence="5" type="ORF">FE782_05340</name>
</gene>
<proteinExistence type="predicted"/>
<dbReference type="GO" id="GO:0006950">
    <property type="term" value="P:response to stress"/>
    <property type="evidence" value="ECO:0007669"/>
    <property type="project" value="TreeGrafter"/>
</dbReference>
<evidence type="ECO:0000256" key="3">
    <source>
        <dbReference type="ARBA" id="ARBA00023163"/>
    </source>
</evidence>
<dbReference type="CDD" id="cd00090">
    <property type="entry name" value="HTH_ARSR"/>
    <property type="match status" value="1"/>
</dbReference>
<keyword evidence="3" id="KW-0804">Transcription</keyword>
<dbReference type="AlphaFoldDB" id="A0A5R9GGY2"/>
<dbReference type="InterPro" id="IPR023187">
    <property type="entry name" value="Tscrpt_reg_MarR-type_CS"/>
</dbReference>
<organism evidence="5 6">
    <name type="scientific">Paenibacillus antri</name>
    <dbReference type="NCBI Taxonomy" id="2582848"/>
    <lineage>
        <taxon>Bacteria</taxon>
        <taxon>Bacillati</taxon>
        <taxon>Bacillota</taxon>
        <taxon>Bacilli</taxon>
        <taxon>Bacillales</taxon>
        <taxon>Paenibacillaceae</taxon>
        <taxon>Paenibacillus</taxon>
    </lineage>
</organism>
<dbReference type="PRINTS" id="PR00598">
    <property type="entry name" value="HTHMARR"/>
</dbReference>
<dbReference type="OrthoDB" id="49580at2"/>